<accession>A0A0A2TB08</accession>
<dbReference type="Pfam" id="PF14069">
    <property type="entry name" value="SpoVIF"/>
    <property type="match status" value="1"/>
</dbReference>
<dbReference type="Proteomes" id="UP000030147">
    <property type="component" value="Unassembled WGS sequence"/>
</dbReference>
<name>A0A0A2TB08_9BACI</name>
<comment type="caution">
    <text evidence="1">The sequence shown here is derived from an EMBL/GenBank/DDBJ whole genome shotgun (WGS) entry which is preliminary data.</text>
</comment>
<dbReference type="EMBL" id="AVBF01000019">
    <property type="protein sequence ID" value="KGP73002.1"/>
    <property type="molecule type" value="Genomic_DNA"/>
</dbReference>
<organism evidence="1 2">
    <name type="scientific">Pontibacillus yanchengensis Y32</name>
    <dbReference type="NCBI Taxonomy" id="1385514"/>
    <lineage>
        <taxon>Bacteria</taxon>
        <taxon>Bacillati</taxon>
        <taxon>Bacillota</taxon>
        <taxon>Bacilli</taxon>
        <taxon>Bacillales</taxon>
        <taxon>Bacillaceae</taxon>
        <taxon>Pontibacillus</taxon>
    </lineage>
</organism>
<dbReference type="eggNOG" id="ENOG5032Y6J">
    <property type="taxonomic scope" value="Bacteria"/>
</dbReference>
<protein>
    <submittedName>
        <fullName evidence="1">ATP synthase</fullName>
    </submittedName>
</protein>
<dbReference type="AlphaFoldDB" id="A0A0A2TB08"/>
<dbReference type="RefSeq" id="WP_036818528.1">
    <property type="nucleotide sequence ID" value="NZ_AVBF01000019.1"/>
</dbReference>
<dbReference type="OrthoDB" id="2474248at2"/>
<keyword evidence="2" id="KW-1185">Reference proteome</keyword>
<proteinExistence type="predicted"/>
<dbReference type="InterPro" id="IPR025942">
    <property type="entry name" value="SpoVIF"/>
</dbReference>
<evidence type="ECO:0000313" key="1">
    <source>
        <dbReference type="EMBL" id="KGP73002.1"/>
    </source>
</evidence>
<gene>
    <name evidence="1" type="ORF">N782_07750</name>
</gene>
<reference evidence="1 2" key="1">
    <citation type="journal article" date="2015" name="Stand. Genomic Sci.">
        <title>High quality draft genome sequence of the moderately halophilic bacterium Pontibacillus yanchengensis Y32(T) and comparison among Pontibacillus genomes.</title>
        <authorList>
            <person name="Huang J."/>
            <person name="Qiao Z.X."/>
            <person name="Tang J.W."/>
            <person name="Wang G."/>
        </authorList>
    </citation>
    <scope>NUCLEOTIDE SEQUENCE [LARGE SCALE GENOMIC DNA]</scope>
    <source>
        <strain evidence="1 2">Y32</strain>
    </source>
</reference>
<sequence>MSGFQKKAFDHLQKKANISPDEIFKVADSVKNADFKDEKTVRNLVKQLSKMAGKPVSKEKEDKIVKAIVENNMDMNQLNQMFKK</sequence>
<evidence type="ECO:0000313" key="2">
    <source>
        <dbReference type="Proteomes" id="UP000030147"/>
    </source>
</evidence>
<dbReference type="STRING" id="1385514.N782_07750"/>